<dbReference type="PANTHER" id="PTHR43584:SF5">
    <property type="entry name" value="PROTEIN LICC"/>
    <property type="match status" value="1"/>
</dbReference>
<dbReference type="KEGG" id="bwa:HLV38_00990"/>
<evidence type="ECO:0000259" key="4">
    <source>
        <dbReference type="Pfam" id="PF12804"/>
    </source>
</evidence>
<feature type="domain" description="MobA-like NTP transferase" evidence="4">
    <location>
        <begin position="70"/>
        <end position="161"/>
    </location>
</feature>
<dbReference type="InterPro" id="IPR002575">
    <property type="entry name" value="Aminoglycoside_PTrfase"/>
</dbReference>
<dbReference type="PANTHER" id="PTHR43584">
    <property type="entry name" value="NUCLEOTIDYL TRANSFERASE"/>
    <property type="match status" value="1"/>
</dbReference>
<gene>
    <name evidence="5" type="ORF">HLV38_00990</name>
</gene>
<dbReference type="InterPro" id="IPR011009">
    <property type="entry name" value="Kinase-like_dom_sf"/>
</dbReference>
<evidence type="ECO:0000259" key="3">
    <source>
        <dbReference type="Pfam" id="PF01636"/>
    </source>
</evidence>
<dbReference type="GO" id="GO:0016779">
    <property type="term" value="F:nucleotidyltransferase activity"/>
    <property type="evidence" value="ECO:0007669"/>
    <property type="project" value="UniProtKB-KW"/>
</dbReference>
<reference evidence="6" key="1">
    <citation type="submission" date="2020-05" db="EMBL/GenBank/DDBJ databases">
        <title>Novel species in genus Nocardioides.</title>
        <authorList>
            <person name="Zhang G."/>
        </authorList>
    </citation>
    <scope>NUCLEOTIDE SEQUENCE [LARGE SCALE GENOMIC DNA]</scope>
    <source>
        <strain evidence="6">zg-1050</strain>
    </source>
</reference>
<dbReference type="Gene3D" id="3.90.550.10">
    <property type="entry name" value="Spore Coat Polysaccharide Biosynthesis Protein SpsA, Chain A"/>
    <property type="match status" value="1"/>
</dbReference>
<evidence type="ECO:0000256" key="2">
    <source>
        <dbReference type="ARBA" id="ARBA00022695"/>
    </source>
</evidence>
<keyword evidence="1 5" id="KW-0808">Transferase</keyword>
<keyword evidence="2" id="KW-0548">Nucleotidyltransferase</keyword>
<dbReference type="Pfam" id="PF01636">
    <property type="entry name" value="APH"/>
    <property type="match status" value="1"/>
</dbReference>
<dbReference type="Gene3D" id="3.90.1200.10">
    <property type="match status" value="1"/>
</dbReference>
<dbReference type="Gene3D" id="3.30.200.20">
    <property type="entry name" value="Phosphorylase Kinase, domain 1"/>
    <property type="match status" value="1"/>
</dbReference>
<proteinExistence type="predicted"/>
<dbReference type="Proteomes" id="UP000503297">
    <property type="component" value="Chromosome"/>
</dbReference>
<sequence length="590" mass="67355">MLTRNEFEVLYQAVVDEGCAQRRIAERAGLSVGTVNKQVALLQERDLMDASGRPTVRGRQALEPYRVRGAVILAAGACARFMPLSFEKPKAMFEVCGEVLIERLIRQLHEAEVRDVTVVVGYMKESFFNLEERFGVRLVMADDFATRNNSDSLWQARAFVGGSYVVSSDEYYADNPFRPWEHTSFCSVVRDVTERDKLMARVDARGRIHAIALGTGAGRILRGPSFLTVEDASTLVDALSSERERAECAGKLWEEVLHDHLAGLRVMAREASSQRVWEFDYVTDLAKLDRDFFVNVDSRILDNICATLSCRRAQIEGIEPIKAGLTNLSVLFSVQGQRYVYRHPGNGTDQIINRRAEARSLEVARDLGLDDSFVYEDPEEGWKISRFIEDCEEFDFTDDAQVDRAMALIRRLHESGEASSWSFDFHERGDHIQGLLAQRGYEFPAGFFELRERIDRLAAHLKADRIEPVLCHNDFYAPNLLVRGDSMWLIDWEYSAMGDHLCDLANYVAQGPECGVEEAVRVLERYLRRAPDPFERRHFIGAVGLVGWYWYVWAIYKGVMGNPVGEWLYLWYRAARLFTDEALADYEGNR</sequence>
<dbReference type="RefSeq" id="WP_172165437.1">
    <property type="nucleotide sequence ID" value="NZ_CP053716.1"/>
</dbReference>
<keyword evidence="6" id="KW-1185">Reference proteome</keyword>
<dbReference type="AlphaFoldDB" id="A0A6M8IYR9"/>
<dbReference type="SUPFAM" id="SSF56112">
    <property type="entry name" value="Protein kinase-like (PK-like)"/>
    <property type="match status" value="1"/>
</dbReference>
<evidence type="ECO:0000313" key="5">
    <source>
        <dbReference type="EMBL" id="QKF06850.1"/>
    </source>
</evidence>
<accession>A0A6M8IYR9</accession>
<evidence type="ECO:0000313" key="6">
    <source>
        <dbReference type="Proteomes" id="UP000503297"/>
    </source>
</evidence>
<dbReference type="SUPFAM" id="SSF53448">
    <property type="entry name" value="Nucleotide-diphospho-sugar transferases"/>
    <property type="match status" value="1"/>
</dbReference>
<feature type="domain" description="Aminoglycoside phosphotransferase" evidence="3">
    <location>
        <begin position="318"/>
        <end position="532"/>
    </location>
</feature>
<dbReference type="InterPro" id="IPR025877">
    <property type="entry name" value="MobA-like_NTP_Trfase"/>
</dbReference>
<organism evidence="5 6">
    <name type="scientific">Berryella wangjianweii</name>
    <dbReference type="NCBI Taxonomy" id="2734634"/>
    <lineage>
        <taxon>Bacteria</taxon>
        <taxon>Bacillati</taxon>
        <taxon>Actinomycetota</taxon>
        <taxon>Coriobacteriia</taxon>
        <taxon>Eggerthellales</taxon>
        <taxon>Eggerthellaceae</taxon>
        <taxon>Berryella</taxon>
    </lineage>
</organism>
<dbReference type="Pfam" id="PF12804">
    <property type="entry name" value="NTP_transf_3"/>
    <property type="match status" value="1"/>
</dbReference>
<evidence type="ECO:0000256" key="1">
    <source>
        <dbReference type="ARBA" id="ARBA00022679"/>
    </source>
</evidence>
<dbReference type="EMBL" id="CP053716">
    <property type="protein sequence ID" value="QKF06850.1"/>
    <property type="molecule type" value="Genomic_DNA"/>
</dbReference>
<dbReference type="CDD" id="cd05151">
    <property type="entry name" value="ChoK-like"/>
    <property type="match status" value="1"/>
</dbReference>
<protein>
    <submittedName>
        <fullName evidence="5">Phosphotransferase</fullName>
    </submittedName>
</protein>
<name>A0A6M8IYR9_9ACTN</name>
<dbReference type="InterPro" id="IPR050065">
    <property type="entry name" value="GlmU-like"/>
</dbReference>
<dbReference type="InterPro" id="IPR029044">
    <property type="entry name" value="Nucleotide-diphossugar_trans"/>
</dbReference>